<evidence type="ECO:0000256" key="1">
    <source>
        <dbReference type="SAM" id="SignalP"/>
    </source>
</evidence>
<organism evidence="2">
    <name type="scientific">Chromera velia CCMP2878</name>
    <dbReference type="NCBI Taxonomy" id="1169474"/>
    <lineage>
        <taxon>Eukaryota</taxon>
        <taxon>Sar</taxon>
        <taxon>Alveolata</taxon>
        <taxon>Colpodellida</taxon>
        <taxon>Chromeraceae</taxon>
        <taxon>Chromera</taxon>
    </lineage>
</organism>
<evidence type="ECO:0000313" key="2">
    <source>
        <dbReference type="EMBL" id="CEM55753.1"/>
    </source>
</evidence>
<dbReference type="EMBL" id="CDMZ01005907">
    <property type="protein sequence ID" value="CEM55753.1"/>
    <property type="molecule type" value="Genomic_DNA"/>
</dbReference>
<sequence>MKLSLLLFCLAQIHVQAKQSPPGRVAAVYAGVKYSRDGGGVVSKPPPVEMNALLARAKAASGKFDKKYGVGTWDKVLDCQSKSYKDSTFQKCLYCCALKDVPKDDTYYHYVLDYALPYRLKKRVSFEYYGLYSTETALANEVQRGMKWEKPEDWTCEKSKKVTDKSFFPIARGVCPELYASE</sequence>
<dbReference type="VEuPathDB" id="CryptoDB:Cvel_13811"/>
<reference evidence="2" key="1">
    <citation type="submission" date="2014-11" db="EMBL/GenBank/DDBJ databases">
        <authorList>
            <person name="Otto D Thomas"/>
            <person name="Naeem Raeece"/>
        </authorList>
    </citation>
    <scope>NUCLEOTIDE SEQUENCE</scope>
</reference>
<proteinExistence type="predicted"/>
<gene>
    <name evidence="2" type="ORF">Cvel_13811</name>
</gene>
<feature type="chain" id="PRO_5005192590" evidence="1">
    <location>
        <begin position="18"/>
        <end position="182"/>
    </location>
</feature>
<protein>
    <submittedName>
        <fullName evidence="2">Uncharacterized protein</fullName>
    </submittedName>
</protein>
<name>A0A0G4IF73_9ALVE</name>
<accession>A0A0G4IF73</accession>
<keyword evidence="1" id="KW-0732">Signal</keyword>
<dbReference type="AlphaFoldDB" id="A0A0G4IF73"/>
<feature type="signal peptide" evidence="1">
    <location>
        <begin position="1"/>
        <end position="17"/>
    </location>
</feature>